<evidence type="ECO:0000313" key="7">
    <source>
        <dbReference type="EMBL" id="QDV48416.1"/>
    </source>
</evidence>
<dbReference type="SUPFAM" id="SSF88659">
    <property type="entry name" value="Sigma3 and sigma4 domains of RNA polymerase sigma factors"/>
    <property type="match status" value="1"/>
</dbReference>
<dbReference type="GO" id="GO:0006352">
    <property type="term" value="P:DNA-templated transcription initiation"/>
    <property type="evidence" value="ECO:0007669"/>
    <property type="project" value="InterPro"/>
</dbReference>
<dbReference type="SUPFAM" id="SSF88946">
    <property type="entry name" value="Sigma2 domain of RNA polymerase sigma factors"/>
    <property type="match status" value="1"/>
</dbReference>
<gene>
    <name evidence="7" type="ORF">Enr17x_04280</name>
</gene>
<accession>A0A518I5P2</accession>
<dbReference type="PANTHER" id="PTHR43133:SF8">
    <property type="entry name" value="RNA POLYMERASE SIGMA FACTOR HI_1459-RELATED"/>
    <property type="match status" value="1"/>
</dbReference>
<dbReference type="Gene3D" id="1.10.1740.10">
    <property type="match status" value="1"/>
</dbReference>
<dbReference type="Pfam" id="PF04542">
    <property type="entry name" value="Sigma70_r2"/>
    <property type="match status" value="1"/>
</dbReference>
<evidence type="ECO:0000256" key="1">
    <source>
        <dbReference type="ARBA" id="ARBA00010641"/>
    </source>
</evidence>
<dbReference type="NCBIfam" id="TIGR02937">
    <property type="entry name" value="sigma70-ECF"/>
    <property type="match status" value="1"/>
</dbReference>
<proteinExistence type="inferred from homology"/>
<dbReference type="KEGG" id="gfm:Enr17x_04280"/>
<evidence type="ECO:0000256" key="2">
    <source>
        <dbReference type="ARBA" id="ARBA00023015"/>
    </source>
</evidence>
<name>A0A518I5P2_9PLAN</name>
<evidence type="ECO:0000313" key="8">
    <source>
        <dbReference type="Proteomes" id="UP000318313"/>
    </source>
</evidence>
<dbReference type="AlphaFoldDB" id="A0A518I5P2"/>
<keyword evidence="4" id="KW-0238">DNA-binding</keyword>
<keyword evidence="8" id="KW-1185">Reference proteome</keyword>
<keyword evidence="5" id="KW-0804">Transcription</keyword>
<reference evidence="7 8" key="1">
    <citation type="submission" date="2019-03" db="EMBL/GenBank/DDBJ databases">
        <title>Deep-cultivation of Planctomycetes and their phenomic and genomic characterization uncovers novel biology.</title>
        <authorList>
            <person name="Wiegand S."/>
            <person name="Jogler M."/>
            <person name="Boedeker C."/>
            <person name="Pinto D."/>
            <person name="Vollmers J."/>
            <person name="Rivas-Marin E."/>
            <person name="Kohn T."/>
            <person name="Peeters S.H."/>
            <person name="Heuer A."/>
            <person name="Rast P."/>
            <person name="Oberbeckmann S."/>
            <person name="Bunk B."/>
            <person name="Jeske O."/>
            <person name="Meyerdierks A."/>
            <person name="Storesund J.E."/>
            <person name="Kallscheuer N."/>
            <person name="Luecker S."/>
            <person name="Lage O.M."/>
            <person name="Pohl T."/>
            <person name="Merkel B.J."/>
            <person name="Hornburger P."/>
            <person name="Mueller R.-W."/>
            <person name="Bruemmer F."/>
            <person name="Labrenz M."/>
            <person name="Spormann A.M."/>
            <person name="Op den Camp H."/>
            <person name="Overmann J."/>
            <person name="Amann R."/>
            <person name="Jetten M.S.M."/>
            <person name="Mascher T."/>
            <person name="Medema M.H."/>
            <person name="Devos D.P."/>
            <person name="Kaster A.-K."/>
            <person name="Ovreas L."/>
            <person name="Rohde M."/>
            <person name="Galperin M.Y."/>
            <person name="Jogler C."/>
        </authorList>
    </citation>
    <scope>NUCLEOTIDE SEQUENCE [LARGE SCALE GENOMIC DNA]</scope>
    <source>
        <strain evidence="7 8">Enr17</strain>
    </source>
</reference>
<dbReference type="InterPro" id="IPR013324">
    <property type="entry name" value="RNA_pol_sigma_r3/r4-like"/>
</dbReference>
<keyword evidence="2" id="KW-0805">Transcription regulation</keyword>
<evidence type="ECO:0000256" key="3">
    <source>
        <dbReference type="ARBA" id="ARBA00023082"/>
    </source>
</evidence>
<dbReference type="RefSeq" id="WP_145305565.1">
    <property type="nucleotide sequence ID" value="NZ_CP037452.1"/>
</dbReference>
<dbReference type="OrthoDB" id="9797134at2"/>
<dbReference type="InterPro" id="IPR007627">
    <property type="entry name" value="RNA_pol_sigma70_r2"/>
</dbReference>
<dbReference type="Proteomes" id="UP000318313">
    <property type="component" value="Chromosome"/>
</dbReference>
<dbReference type="EMBL" id="CP037452">
    <property type="protein sequence ID" value="QDV48416.1"/>
    <property type="molecule type" value="Genomic_DNA"/>
</dbReference>
<protein>
    <submittedName>
        <fullName evidence="7">RNA polymerase sigma factor</fullName>
    </submittedName>
</protein>
<dbReference type="GO" id="GO:0003677">
    <property type="term" value="F:DNA binding"/>
    <property type="evidence" value="ECO:0007669"/>
    <property type="project" value="UniProtKB-KW"/>
</dbReference>
<sequence>MSSDDLCIEQLTALGPALLRYLDATCPSYMDTEGLCQDVLLTLYVNRSQWKGIDSLEAWSIKIAKNKVVDEHRRERKRRNYKDKYSEYHAFRIACMNSCQSDFFHDLAIFQSGLEDQEKEILGLWVEGVSYSEIARKTNSSSSAIGRCIHRMKTALASFLSKNGYGNE</sequence>
<dbReference type="InterPro" id="IPR014284">
    <property type="entry name" value="RNA_pol_sigma-70_dom"/>
</dbReference>
<keyword evidence="3" id="KW-0731">Sigma factor</keyword>
<organism evidence="7 8">
    <name type="scientific">Gimesia fumaroli</name>
    <dbReference type="NCBI Taxonomy" id="2527976"/>
    <lineage>
        <taxon>Bacteria</taxon>
        <taxon>Pseudomonadati</taxon>
        <taxon>Planctomycetota</taxon>
        <taxon>Planctomycetia</taxon>
        <taxon>Planctomycetales</taxon>
        <taxon>Planctomycetaceae</taxon>
        <taxon>Gimesia</taxon>
    </lineage>
</organism>
<evidence type="ECO:0000259" key="6">
    <source>
        <dbReference type="Pfam" id="PF04542"/>
    </source>
</evidence>
<dbReference type="InterPro" id="IPR039425">
    <property type="entry name" value="RNA_pol_sigma-70-like"/>
</dbReference>
<feature type="domain" description="RNA polymerase sigma-70 region 2" evidence="6">
    <location>
        <begin position="13"/>
        <end position="77"/>
    </location>
</feature>
<evidence type="ECO:0000256" key="5">
    <source>
        <dbReference type="ARBA" id="ARBA00023163"/>
    </source>
</evidence>
<comment type="similarity">
    <text evidence="1">Belongs to the sigma-70 factor family. ECF subfamily.</text>
</comment>
<dbReference type="GO" id="GO:0016987">
    <property type="term" value="F:sigma factor activity"/>
    <property type="evidence" value="ECO:0007669"/>
    <property type="project" value="UniProtKB-KW"/>
</dbReference>
<dbReference type="PANTHER" id="PTHR43133">
    <property type="entry name" value="RNA POLYMERASE ECF-TYPE SIGMA FACTO"/>
    <property type="match status" value="1"/>
</dbReference>
<dbReference type="InterPro" id="IPR013325">
    <property type="entry name" value="RNA_pol_sigma_r2"/>
</dbReference>
<evidence type="ECO:0000256" key="4">
    <source>
        <dbReference type="ARBA" id="ARBA00023125"/>
    </source>
</evidence>